<keyword evidence="4" id="KW-0812">Transmembrane</keyword>
<comment type="similarity">
    <text evidence="1">Belongs to the Skp family.</text>
</comment>
<evidence type="ECO:0000256" key="2">
    <source>
        <dbReference type="ARBA" id="ARBA00022729"/>
    </source>
</evidence>
<reference evidence="7 8" key="1">
    <citation type="journal article" date="2018" name="Nat. Biotechnol.">
        <title>A standardized bacterial taxonomy based on genome phylogeny substantially revises the tree of life.</title>
        <authorList>
            <person name="Parks D.H."/>
            <person name="Chuvochina M."/>
            <person name="Waite D.W."/>
            <person name="Rinke C."/>
            <person name="Skarshewski A."/>
            <person name="Chaumeil P.A."/>
            <person name="Hugenholtz P."/>
        </authorList>
    </citation>
    <scope>NUCLEOTIDE SEQUENCE [LARGE SCALE GENOMIC DNA]</scope>
    <source>
        <strain evidence="6">UBA10378</strain>
        <strain evidence="5">UBA8557</strain>
    </source>
</reference>
<evidence type="ECO:0000313" key="7">
    <source>
        <dbReference type="Proteomes" id="UP000259173"/>
    </source>
</evidence>
<dbReference type="Gene3D" id="3.30.910.20">
    <property type="entry name" value="Skp domain"/>
    <property type="match status" value="1"/>
</dbReference>
<keyword evidence="4" id="KW-0472">Membrane</keyword>
<dbReference type="Proteomes" id="UP000263957">
    <property type="component" value="Unassembled WGS sequence"/>
</dbReference>
<name>A0A356W7N2_9PROT</name>
<organism evidence="6 8">
    <name type="scientific">Hyphomonas atlantica</name>
    <dbReference type="NCBI Taxonomy" id="1280948"/>
    <lineage>
        <taxon>Bacteria</taxon>
        <taxon>Pseudomonadati</taxon>
        <taxon>Pseudomonadota</taxon>
        <taxon>Alphaproteobacteria</taxon>
        <taxon>Hyphomonadales</taxon>
        <taxon>Hyphomonadaceae</taxon>
        <taxon>Hyphomonas</taxon>
    </lineage>
</organism>
<feature type="region of interest" description="Disordered" evidence="3">
    <location>
        <begin position="1"/>
        <end position="22"/>
    </location>
</feature>
<dbReference type="GO" id="GO:0051082">
    <property type="term" value="F:unfolded protein binding"/>
    <property type="evidence" value="ECO:0007669"/>
    <property type="project" value="InterPro"/>
</dbReference>
<dbReference type="GO" id="GO:0050821">
    <property type="term" value="P:protein stabilization"/>
    <property type="evidence" value="ECO:0007669"/>
    <property type="project" value="TreeGrafter"/>
</dbReference>
<feature type="transmembrane region" description="Helical" evidence="4">
    <location>
        <begin position="31"/>
        <end position="51"/>
    </location>
</feature>
<dbReference type="AlphaFoldDB" id="A0A356W7N2"/>
<evidence type="ECO:0000256" key="3">
    <source>
        <dbReference type="SAM" id="MobiDB-lite"/>
    </source>
</evidence>
<sequence>MTGLKRSGSQHQQDSKFQAERQETRMSRIKNFFLAIAMSVAAIGFISPAAMAQGTTVITIDEAKILRDSKAGQDIQAKLKNIENQINTELSPTKTSLETEGQSINAELQGKTREQIAGDAALVTKLNTYEKKASDFAKSRQKASNELALTERQALVDFNKALEPVLLQVVSEKNAQIVLSKSSVIYGVDAVDATALVISKLDAATPTISVVRKRIPEQPAQ</sequence>
<comment type="caution">
    <text evidence="6">The sequence shown here is derived from an EMBL/GenBank/DDBJ whole genome shotgun (WGS) entry which is preliminary data.</text>
</comment>
<evidence type="ECO:0000313" key="8">
    <source>
        <dbReference type="Proteomes" id="UP000263957"/>
    </source>
</evidence>
<dbReference type="InterPro" id="IPR024930">
    <property type="entry name" value="Skp_dom_sf"/>
</dbReference>
<dbReference type="Pfam" id="PF03938">
    <property type="entry name" value="OmpH"/>
    <property type="match status" value="1"/>
</dbReference>
<gene>
    <name evidence="5" type="ORF">DCG65_13625</name>
    <name evidence="6" type="ORF">DD728_09100</name>
</gene>
<dbReference type="SMART" id="SM00935">
    <property type="entry name" value="OmpH"/>
    <property type="match status" value="1"/>
</dbReference>
<feature type="compositionally biased region" description="Basic and acidic residues" evidence="3">
    <location>
        <begin position="13"/>
        <end position="22"/>
    </location>
</feature>
<dbReference type="PANTHER" id="PTHR35089:SF1">
    <property type="entry name" value="CHAPERONE PROTEIN SKP"/>
    <property type="match status" value="1"/>
</dbReference>
<evidence type="ECO:0000256" key="1">
    <source>
        <dbReference type="ARBA" id="ARBA00009091"/>
    </source>
</evidence>
<proteinExistence type="inferred from homology"/>
<evidence type="ECO:0000256" key="4">
    <source>
        <dbReference type="SAM" id="Phobius"/>
    </source>
</evidence>
<dbReference type="GO" id="GO:0005829">
    <property type="term" value="C:cytosol"/>
    <property type="evidence" value="ECO:0007669"/>
    <property type="project" value="TreeGrafter"/>
</dbReference>
<dbReference type="PANTHER" id="PTHR35089">
    <property type="entry name" value="CHAPERONE PROTEIN SKP"/>
    <property type="match status" value="1"/>
</dbReference>
<dbReference type="SUPFAM" id="SSF111384">
    <property type="entry name" value="OmpH-like"/>
    <property type="match status" value="1"/>
</dbReference>
<dbReference type="Proteomes" id="UP000259173">
    <property type="component" value="Unassembled WGS sequence"/>
</dbReference>
<protein>
    <submittedName>
        <fullName evidence="6">Outer membrane chaperone Skp</fullName>
    </submittedName>
</protein>
<dbReference type="InterPro" id="IPR005632">
    <property type="entry name" value="Chaperone_Skp"/>
</dbReference>
<dbReference type="EMBL" id="DOGS01000184">
    <property type="protein sequence ID" value="HBQ49028.1"/>
    <property type="molecule type" value="Genomic_DNA"/>
</dbReference>
<accession>A0A356W7N2</accession>
<keyword evidence="4" id="KW-1133">Transmembrane helix</keyword>
<evidence type="ECO:0000313" key="6">
    <source>
        <dbReference type="EMBL" id="HBQ49028.1"/>
    </source>
</evidence>
<evidence type="ECO:0000313" key="5">
    <source>
        <dbReference type="EMBL" id="HAE95590.1"/>
    </source>
</evidence>
<dbReference type="EMBL" id="DMBR01000409">
    <property type="protein sequence ID" value="HAE95590.1"/>
    <property type="molecule type" value="Genomic_DNA"/>
</dbReference>
<keyword evidence="2" id="KW-0732">Signal</keyword>